<reference evidence="9 10" key="1">
    <citation type="submission" date="2023-05" db="EMBL/GenBank/DDBJ databases">
        <title>A 100% complete, gapless, phased diploid assembly of the Scenedesmus obliquus UTEX 3031 genome.</title>
        <authorList>
            <person name="Biondi T.C."/>
            <person name="Hanschen E.R."/>
            <person name="Kwon T."/>
            <person name="Eng W."/>
            <person name="Kruse C.P.S."/>
            <person name="Koehler S.I."/>
            <person name="Kunde Y."/>
            <person name="Gleasner C.D."/>
            <person name="You Mak K.T."/>
            <person name="Polle J."/>
            <person name="Hovde B.T."/>
            <person name="Starkenburg S.R."/>
        </authorList>
    </citation>
    <scope>NUCLEOTIDE SEQUENCE [LARGE SCALE GENOMIC DNA]</scope>
    <source>
        <strain evidence="9 10">DOE0152z</strain>
    </source>
</reference>
<evidence type="ECO:0000256" key="1">
    <source>
        <dbReference type="ARBA" id="ARBA00022527"/>
    </source>
</evidence>
<proteinExistence type="predicted"/>
<protein>
    <recommendedName>
        <fullName evidence="8">Protein kinase domain-containing protein</fullName>
    </recommendedName>
</protein>
<evidence type="ECO:0000256" key="2">
    <source>
        <dbReference type="ARBA" id="ARBA00022679"/>
    </source>
</evidence>
<dbReference type="SMART" id="SM00220">
    <property type="entry name" value="S_TKc"/>
    <property type="match status" value="1"/>
</dbReference>
<dbReference type="PANTHER" id="PTHR24350">
    <property type="entry name" value="SERINE/THREONINE-PROTEIN KINASE IAL-RELATED"/>
    <property type="match status" value="1"/>
</dbReference>
<feature type="domain" description="Protein kinase" evidence="8">
    <location>
        <begin position="89"/>
        <end position="377"/>
    </location>
</feature>
<accession>A0ABY8TMS8</accession>
<dbReference type="InterPro" id="IPR000719">
    <property type="entry name" value="Prot_kinase_dom"/>
</dbReference>
<evidence type="ECO:0000259" key="8">
    <source>
        <dbReference type="PROSITE" id="PS50011"/>
    </source>
</evidence>
<gene>
    <name evidence="9" type="ORF">OEZ85_009069</name>
</gene>
<evidence type="ECO:0000256" key="4">
    <source>
        <dbReference type="ARBA" id="ARBA00022777"/>
    </source>
</evidence>
<feature type="compositionally biased region" description="Low complexity" evidence="7">
    <location>
        <begin position="26"/>
        <end position="48"/>
    </location>
</feature>
<dbReference type="Gene3D" id="1.10.510.10">
    <property type="entry name" value="Transferase(Phosphotransferase) domain 1"/>
    <property type="match status" value="1"/>
</dbReference>
<keyword evidence="2" id="KW-0808">Transferase</keyword>
<dbReference type="PROSITE" id="PS00108">
    <property type="entry name" value="PROTEIN_KINASE_ST"/>
    <property type="match status" value="1"/>
</dbReference>
<keyword evidence="5 6" id="KW-0067">ATP-binding</keyword>
<dbReference type="InterPro" id="IPR008271">
    <property type="entry name" value="Ser/Thr_kinase_AS"/>
</dbReference>
<organism evidence="9 10">
    <name type="scientific">Tetradesmus obliquus</name>
    <name type="common">Green alga</name>
    <name type="synonym">Acutodesmus obliquus</name>
    <dbReference type="NCBI Taxonomy" id="3088"/>
    <lineage>
        <taxon>Eukaryota</taxon>
        <taxon>Viridiplantae</taxon>
        <taxon>Chlorophyta</taxon>
        <taxon>core chlorophytes</taxon>
        <taxon>Chlorophyceae</taxon>
        <taxon>CS clade</taxon>
        <taxon>Sphaeropleales</taxon>
        <taxon>Scenedesmaceae</taxon>
        <taxon>Tetradesmus</taxon>
    </lineage>
</organism>
<feature type="region of interest" description="Disordered" evidence="7">
    <location>
        <begin position="1"/>
        <end position="48"/>
    </location>
</feature>
<evidence type="ECO:0000256" key="5">
    <source>
        <dbReference type="ARBA" id="ARBA00022840"/>
    </source>
</evidence>
<keyword evidence="3 6" id="KW-0547">Nucleotide-binding</keyword>
<dbReference type="PROSITE" id="PS50011">
    <property type="entry name" value="PROTEIN_KINASE_DOM"/>
    <property type="match status" value="1"/>
</dbReference>
<evidence type="ECO:0000256" key="3">
    <source>
        <dbReference type="ARBA" id="ARBA00022741"/>
    </source>
</evidence>
<name>A0ABY8TMS8_TETOB</name>
<keyword evidence="10" id="KW-1185">Reference proteome</keyword>
<evidence type="ECO:0000256" key="6">
    <source>
        <dbReference type="PROSITE-ProRule" id="PRU10141"/>
    </source>
</evidence>
<dbReference type="InterPro" id="IPR011009">
    <property type="entry name" value="Kinase-like_dom_sf"/>
</dbReference>
<sequence length="587" mass="63176">MGSAQSKHHAMVKGPATHDSAWSVDGPTTAAANGTAAAGPGAKQPQAGSAAGSAAAAAAGKKQGAGKRAVNVDMITGEVLPEMGVHGVFDILYELGSGGSGRTFLCRDMASGKVVAVKFVPRPLAKSAIPFMMAEVEIQAELGEGCLNLIKMHEIVLTKTHLALVLEYASGGSLTQEVSCLWESALQRGGLFMEEQEASYYLRQFVHAIAYCHKHRVVHRDLKLDNTLLEACIVGLPRIKICDFGFAKRWGAAGDNMHTAIGTPVYMSPQMLAAKQCKSGYSGVKADMWAVGVLLFVMLLGTFPFDHDEAHDPNSAEAANEVWLKQQQQGWRRHPRAADVLARHVLSGDCCDLLDRLLEMDEDKRVTTAEVLAHPWLSLPLTQEQQESWQRLQEEQRALDAQLQAESNPRAAKMRREAMFAMMAVSAKPPGPSLIPGPGMLVSPQPARVSGDTSDAATLTLHFYTKDSALLDREQAAAIRHVLAQHIFNVPEAQVSSIAGINAAPGGQLSAAFLAEGPAFNMRSVLGNCQGNIPAMFGNRLIRGGLHNSTTALQQQQQQHQVQVVGSTYYWWLDVVQGVKKAECAPV</sequence>
<evidence type="ECO:0000313" key="10">
    <source>
        <dbReference type="Proteomes" id="UP001244341"/>
    </source>
</evidence>
<dbReference type="SUPFAM" id="SSF56112">
    <property type="entry name" value="Protein kinase-like (PK-like)"/>
    <property type="match status" value="1"/>
</dbReference>
<dbReference type="Proteomes" id="UP001244341">
    <property type="component" value="Chromosome 1b"/>
</dbReference>
<keyword evidence="1" id="KW-0723">Serine/threonine-protein kinase</keyword>
<feature type="compositionally biased region" description="Basic residues" evidence="7">
    <location>
        <begin position="1"/>
        <end position="11"/>
    </location>
</feature>
<evidence type="ECO:0000256" key="7">
    <source>
        <dbReference type="SAM" id="MobiDB-lite"/>
    </source>
</evidence>
<dbReference type="InterPro" id="IPR017441">
    <property type="entry name" value="Protein_kinase_ATP_BS"/>
</dbReference>
<dbReference type="PROSITE" id="PS00107">
    <property type="entry name" value="PROTEIN_KINASE_ATP"/>
    <property type="match status" value="1"/>
</dbReference>
<dbReference type="EMBL" id="CP126208">
    <property type="protein sequence ID" value="WIA09683.1"/>
    <property type="molecule type" value="Genomic_DNA"/>
</dbReference>
<evidence type="ECO:0000313" key="9">
    <source>
        <dbReference type="EMBL" id="WIA09683.1"/>
    </source>
</evidence>
<keyword evidence="4" id="KW-0418">Kinase</keyword>
<feature type="binding site" evidence="6">
    <location>
        <position position="118"/>
    </location>
    <ligand>
        <name>ATP</name>
        <dbReference type="ChEBI" id="CHEBI:30616"/>
    </ligand>
</feature>
<dbReference type="InterPro" id="IPR030616">
    <property type="entry name" value="Aur-like"/>
</dbReference>
<dbReference type="Pfam" id="PF00069">
    <property type="entry name" value="Pkinase"/>
    <property type="match status" value="1"/>
</dbReference>